<reference evidence="1" key="1">
    <citation type="journal article" date="2022" name="bioRxiv">
        <title>Sequencing and chromosome-scale assembly of the giantPleurodeles waltlgenome.</title>
        <authorList>
            <person name="Brown T."/>
            <person name="Elewa A."/>
            <person name="Iarovenko S."/>
            <person name="Subramanian E."/>
            <person name="Araus A.J."/>
            <person name="Petzold A."/>
            <person name="Susuki M."/>
            <person name="Suzuki K.-i.T."/>
            <person name="Hayashi T."/>
            <person name="Toyoda A."/>
            <person name="Oliveira C."/>
            <person name="Osipova E."/>
            <person name="Leigh N.D."/>
            <person name="Simon A."/>
            <person name="Yun M.H."/>
        </authorList>
    </citation>
    <scope>NUCLEOTIDE SEQUENCE</scope>
    <source>
        <strain evidence="1">20211129_DDA</strain>
        <tissue evidence="1">Liver</tissue>
    </source>
</reference>
<sequence length="141" mass="14856">MGCSGARPTGGEEGLWAEWCSGLPSHPCERKPGALQLLVPSPRRASGVGYLWGCIGDGARASGYTGMSAGRLKACVWGLEAAPSPACDWSWSRSGLPLCLIGVPAAGVWSEDCPPTGDVWRPRVWLPWIVQDTSVFRACGA</sequence>
<dbReference type="AlphaFoldDB" id="A0AAV7NWI2"/>
<protein>
    <submittedName>
        <fullName evidence="1">Uncharacterized protein</fullName>
    </submittedName>
</protein>
<organism evidence="1 2">
    <name type="scientific">Pleurodeles waltl</name>
    <name type="common">Iberian ribbed newt</name>
    <dbReference type="NCBI Taxonomy" id="8319"/>
    <lineage>
        <taxon>Eukaryota</taxon>
        <taxon>Metazoa</taxon>
        <taxon>Chordata</taxon>
        <taxon>Craniata</taxon>
        <taxon>Vertebrata</taxon>
        <taxon>Euteleostomi</taxon>
        <taxon>Amphibia</taxon>
        <taxon>Batrachia</taxon>
        <taxon>Caudata</taxon>
        <taxon>Salamandroidea</taxon>
        <taxon>Salamandridae</taxon>
        <taxon>Pleurodelinae</taxon>
        <taxon>Pleurodeles</taxon>
    </lineage>
</organism>
<name>A0AAV7NWI2_PLEWA</name>
<proteinExistence type="predicted"/>
<accession>A0AAV7NWI2</accession>
<comment type="caution">
    <text evidence="1">The sequence shown here is derived from an EMBL/GenBank/DDBJ whole genome shotgun (WGS) entry which is preliminary data.</text>
</comment>
<gene>
    <name evidence="1" type="ORF">NDU88_007521</name>
</gene>
<keyword evidence="2" id="KW-1185">Reference proteome</keyword>
<evidence type="ECO:0000313" key="2">
    <source>
        <dbReference type="Proteomes" id="UP001066276"/>
    </source>
</evidence>
<evidence type="ECO:0000313" key="1">
    <source>
        <dbReference type="EMBL" id="KAJ1119335.1"/>
    </source>
</evidence>
<dbReference type="EMBL" id="JANPWB010000012">
    <property type="protein sequence ID" value="KAJ1119335.1"/>
    <property type="molecule type" value="Genomic_DNA"/>
</dbReference>
<dbReference type="Proteomes" id="UP001066276">
    <property type="component" value="Chromosome 8"/>
</dbReference>